<accession>A0A194S8G1</accession>
<evidence type="ECO:0000313" key="2">
    <source>
        <dbReference type="EMBL" id="KPV75691.1"/>
    </source>
</evidence>
<dbReference type="RefSeq" id="XP_018271740.1">
    <property type="nucleotide sequence ID" value="XM_018416480.1"/>
</dbReference>
<feature type="region of interest" description="Disordered" evidence="1">
    <location>
        <begin position="385"/>
        <end position="420"/>
    </location>
</feature>
<dbReference type="GeneID" id="28976928"/>
<feature type="compositionally biased region" description="Gly residues" evidence="1">
    <location>
        <begin position="464"/>
        <end position="479"/>
    </location>
</feature>
<organism evidence="2 3">
    <name type="scientific">Rhodotorula graminis (strain WP1)</name>
    <dbReference type="NCBI Taxonomy" id="578459"/>
    <lineage>
        <taxon>Eukaryota</taxon>
        <taxon>Fungi</taxon>
        <taxon>Dikarya</taxon>
        <taxon>Basidiomycota</taxon>
        <taxon>Pucciniomycotina</taxon>
        <taxon>Microbotryomycetes</taxon>
        <taxon>Sporidiobolales</taxon>
        <taxon>Sporidiobolaceae</taxon>
        <taxon>Rhodotorula</taxon>
    </lineage>
</organism>
<name>A0A194S8G1_RHOGW</name>
<dbReference type="AlphaFoldDB" id="A0A194S8G1"/>
<dbReference type="Proteomes" id="UP000053890">
    <property type="component" value="Unassembled WGS sequence"/>
</dbReference>
<feature type="compositionally biased region" description="Pro residues" evidence="1">
    <location>
        <begin position="110"/>
        <end position="120"/>
    </location>
</feature>
<proteinExistence type="predicted"/>
<gene>
    <name evidence="2" type="ORF">RHOBADRAFT_52726</name>
</gene>
<keyword evidence="3" id="KW-1185">Reference proteome</keyword>
<feature type="region of interest" description="Disordered" evidence="1">
    <location>
        <begin position="458"/>
        <end position="496"/>
    </location>
</feature>
<feature type="compositionally biased region" description="Acidic residues" evidence="1">
    <location>
        <begin position="550"/>
        <end position="575"/>
    </location>
</feature>
<feature type="compositionally biased region" description="Low complexity" evidence="1">
    <location>
        <begin position="401"/>
        <end position="414"/>
    </location>
</feature>
<feature type="region of interest" description="Disordered" evidence="1">
    <location>
        <begin position="47"/>
        <end position="279"/>
    </location>
</feature>
<evidence type="ECO:0000313" key="3">
    <source>
        <dbReference type="Proteomes" id="UP000053890"/>
    </source>
</evidence>
<feature type="compositionally biased region" description="Gly residues" evidence="1">
    <location>
        <begin position="192"/>
        <end position="203"/>
    </location>
</feature>
<dbReference type="EMBL" id="KQ474077">
    <property type="protein sequence ID" value="KPV75691.1"/>
    <property type="molecule type" value="Genomic_DNA"/>
</dbReference>
<evidence type="ECO:0000256" key="1">
    <source>
        <dbReference type="SAM" id="MobiDB-lite"/>
    </source>
</evidence>
<reference evidence="2 3" key="1">
    <citation type="journal article" date="2015" name="Front. Microbiol.">
        <title>Genome sequence of the plant growth promoting endophytic yeast Rhodotorula graminis WP1.</title>
        <authorList>
            <person name="Firrincieli A."/>
            <person name="Otillar R."/>
            <person name="Salamov A."/>
            <person name="Schmutz J."/>
            <person name="Khan Z."/>
            <person name="Redman R.S."/>
            <person name="Fleck N.D."/>
            <person name="Lindquist E."/>
            <person name="Grigoriev I.V."/>
            <person name="Doty S.L."/>
        </authorList>
    </citation>
    <scope>NUCLEOTIDE SEQUENCE [LARGE SCALE GENOMIC DNA]</scope>
    <source>
        <strain evidence="2 3">WP1</strain>
    </source>
</reference>
<feature type="region of interest" description="Disordered" evidence="1">
    <location>
        <begin position="309"/>
        <end position="333"/>
    </location>
</feature>
<dbReference type="OrthoDB" id="3143319at2759"/>
<sequence>MTDHCTLTVHTFHPVPPSLHLDPALIAQRTHRAQRLVRSLWDSPATAHSAPACRLDPPLEPLAGTKSYSSAPPPEAAPRILRSAHPRPATTPISPRQLPAFSHWTGSPSSSPPPPPPAPAPARSNKRRASSPQPAPTQGILKKHPRVAGAWSDAPSTAPGGGAAPGRERKRVRVESPRSSEAKAAARRASFGLGGAGSAGGDAGPSAGSSRARELVPPTPPMRPVFVEPAEREEKEEREEEEPERPDLAREAIQRCIPYPYAQPARPPRPGEAPNPARQHPARVLHSFVDPLWTSAPIAVPLSRTATTSASTLTSQTQTQTHGGAHSTSSLPLDSPATLAALAPGRRGAWLLPLSGPLPSFVASSSPSSTSSSSAANAAATTAPAVPAFFARPPHRRRRSSSTSSTSATSTTSSRDAHGHRRLEWTDARVRAVWDCVAQLGAAGGAWGVVRCDAWWPPDEVEGPGDGGGRGGGGRGEGAAGRARAGRGGAGAADGGPSAWPALLRIACPAHLALALRGLLAQVSVSALVRAARRRTAAARSEGGVRAGEGGEEDDAGPQEGTAEDDSDEEDDDDDRFLRGRRLVWVDEEGAPVLIA</sequence>
<protein>
    <submittedName>
        <fullName evidence="2">Uncharacterized protein</fullName>
    </submittedName>
</protein>
<feature type="compositionally biased region" description="Low complexity" evidence="1">
    <location>
        <begin position="309"/>
        <end position="328"/>
    </location>
</feature>
<feature type="region of interest" description="Disordered" evidence="1">
    <location>
        <begin position="539"/>
        <end position="577"/>
    </location>
</feature>